<reference evidence="1" key="1">
    <citation type="submission" date="2018-10" db="EMBL/GenBank/DDBJ databases">
        <authorList>
            <consortium name="NARMS: The National Antimicrobial Resistance Monitoring System"/>
        </authorList>
    </citation>
    <scope>NUCLEOTIDE SEQUENCE [LARGE SCALE GENOMIC DNA]</scope>
    <source>
        <strain evidence="1">CVM N17EC0388</strain>
    </source>
</reference>
<protein>
    <submittedName>
        <fullName evidence="1">Uncharacterized protein</fullName>
    </submittedName>
</protein>
<dbReference type="EMBL" id="RNRV01000024">
    <property type="protein sequence ID" value="MHO05504.1"/>
    <property type="molecule type" value="Genomic_DNA"/>
</dbReference>
<evidence type="ECO:0000313" key="1">
    <source>
        <dbReference type="EMBL" id="MHO05504.1"/>
    </source>
</evidence>
<dbReference type="AlphaFoldDB" id="A0A3L0W1Z6"/>
<comment type="caution">
    <text evidence="1">The sequence shown here is derived from an EMBL/GenBank/DDBJ whole genome shotgun (WGS) entry which is preliminary data.</text>
</comment>
<proteinExistence type="predicted"/>
<accession>A0A3L0W1Z6</accession>
<organism evidence="1">
    <name type="scientific">Escherichia coli</name>
    <dbReference type="NCBI Taxonomy" id="562"/>
    <lineage>
        <taxon>Bacteria</taxon>
        <taxon>Pseudomonadati</taxon>
        <taxon>Pseudomonadota</taxon>
        <taxon>Gammaproteobacteria</taxon>
        <taxon>Enterobacterales</taxon>
        <taxon>Enterobacteriaceae</taxon>
        <taxon>Escherichia</taxon>
    </lineage>
</organism>
<sequence>MNSMMLLTRAQALLAHNPFTLDDARLLEALEEAAVGEEGLLIAELWEAALMQADEAARHYMKGEG</sequence>
<gene>
    <name evidence="1" type="ORF">D9F05_14130</name>
</gene>
<name>A0A3L0W1Z6_ECOLX</name>